<dbReference type="Pfam" id="PF06985">
    <property type="entry name" value="HET"/>
    <property type="match status" value="1"/>
</dbReference>
<dbReference type="PANTHER" id="PTHR33112:SF16">
    <property type="entry name" value="HETEROKARYON INCOMPATIBILITY DOMAIN-CONTAINING PROTEIN"/>
    <property type="match status" value="1"/>
</dbReference>
<gene>
    <name evidence="2" type="ORF">PG999_005025</name>
</gene>
<keyword evidence="3" id="KW-1185">Reference proteome</keyword>
<dbReference type="PANTHER" id="PTHR33112">
    <property type="entry name" value="DOMAIN PROTEIN, PUTATIVE-RELATED"/>
    <property type="match status" value="1"/>
</dbReference>
<name>A0AAW0R126_9PEZI</name>
<dbReference type="Proteomes" id="UP001392437">
    <property type="component" value="Unassembled WGS sequence"/>
</dbReference>
<dbReference type="InterPro" id="IPR010730">
    <property type="entry name" value="HET"/>
</dbReference>
<comment type="caution">
    <text evidence="2">The sequence shown here is derived from an EMBL/GenBank/DDBJ whole genome shotgun (WGS) entry which is preliminary data.</text>
</comment>
<evidence type="ECO:0000313" key="3">
    <source>
        <dbReference type="Proteomes" id="UP001392437"/>
    </source>
</evidence>
<dbReference type="EMBL" id="JAQQWP010000004">
    <property type="protein sequence ID" value="KAK8120905.1"/>
    <property type="molecule type" value="Genomic_DNA"/>
</dbReference>
<proteinExistence type="predicted"/>
<evidence type="ECO:0000259" key="1">
    <source>
        <dbReference type="Pfam" id="PF06985"/>
    </source>
</evidence>
<protein>
    <recommendedName>
        <fullName evidence="1">Heterokaryon incompatibility domain-containing protein</fullName>
    </recommendedName>
</protein>
<feature type="domain" description="Heterokaryon incompatibility" evidence="1">
    <location>
        <begin position="88"/>
        <end position="188"/>
    </location>
</feature>
<sequence length="194" mass="21950">MPLPYELHLTSGGVSKALDSLTTRISDSQSTAYPDIFDTASMWLTRRFDSHDQCQHAKDLEYPRRLVSIGSDIVRLIETSSPSVIPLYTTLSYCWGQDDFTIFTMETLAPFHRDIPVPNLAQTLQGTIYVARRLGMDYIWIDALWTIQRQSGYSDWMYESSRMRPIYGGSYINIAISSAADSSQGFLSQSGVEH</sequence>
<dbReference type="AlphaFoldDB" id="A0AAW0R126"/>
<reference evidence="2 3" key="1">
    <citation type="submission" date="2023-01" db="EMBL/GenBank/DDBJ databases">
        <title>Analysis of 21 Apiospora genomes using comparative genomics revels a genus with tremendous synthesis potential of carbohydrate active enzymes and secondary metabolites.</title>
        <authorList>
            <person name="Sorensen T."/>
        </authorList>
    </citation>
    <scope>NUCLEOTIDE SEQUENCE [LARGE SCALE GENOMIC DNA]</scope>
    <source>
        <strain evidence="2 3">CBS 117206</strain>
    </source>
</reference>
<organism evidence="2 3">
    <name type="scientific">Apiospora kogelbergensis</name>
    <dbReference type="NCBI Taxonomy" id="1337665"/>
    <lineage>
        <taxon>Eukaryota</taxon>
        <taxon>Fungi</taxon>
        <taxon>Dikarya</taxon>
        <taxon>Ascomycota</taxon>
        <taxon>Pezizomycotina</taxon>
        <taxon>Sordariomycetes</taxon>
        <taxon>Xylariomycetidae</taxon>
        <taxon>Amphisphaeriales</taxon>
        <taxon>Apiosporaceae</taxon>
        <taxon>Apiospora</taxon>
    </lineage>
</organism>
<accession>A0AAW0R126</accession>
<evidence type="ECO:0000313" key="2">
    <source>
        <dbReference type="EMBL" id="KAK8120905.1"/>
    </source>
</evidence>